<protein>
    <submittedName>
        <fullName evidence="1">Uncharacterized protein</fullName>
    </submittedName>
</protein>
<name>A0A8S5SQD5_9CAUD</name>
<evidence type="ECO:0000313" key="1">
    <source>
        <dbReference type="EMBL" id="DAF53261.1"/>
    </source>
</evidence>
<proteinExistence type="predicted"/>
<organism evidence="1">
    <name type="scientific">Siphoviridae sp. cto3L1</name>
    <dbReference type="NCBI Taxonomy" id="2827942"/>
    <lineage>
        <taxon>Viruses</taxon>
        <taxon>Duplodnaviria</taxon>
        <taxon>Heunggongvirae</taxon>
        <taxon>Uroviricota</taxon>
        <taxon>Caudoviricetes</taxon>
    </lineage>
</organism>
<reference evidence="1" key="1">
    <citation type="journal article" date="2021" name="Proc. Natl. Acad. Sci. U.S.A.">
        <title>A Catalog of Tens of Thousands of Viruses from Human Metagenomes Reveals Hidden Associations with Chronic Diseases.</title>
        <authorList>
            <person name="Tisza M.J."/>
            <person name="Buck C.B."/>
        </authorList>
    </citation>
    <scope>NUCLEOTIDE SEQUENCE</scope>
    <source>
        <strain evidence="1">Cto3L1</strain>
    </source>
</reference>
<sequence>MIQDADLKSKLILQADIFQHHYRKKEYVEAKLTRERAGIVAVFIRLPEKERTELFGDRQGDEPVEGLFDEEKCIKAGFESIKRGFDMQRMTYEDVMALVNKKRG</sequence>
<accession>A0A8S5SQD5</accession>
<dbReference type="EMBL" id="BK032650">
    <property type="protein sequence ID" value="DAF53261.1"/>
    <property type="molecule type" value="Genomic_DNA"/>
</dbReference>